<accession>A0A0K2UWD7</accession>
<organism evidence="6">
    <name type="scientific">Lepeophtheirus salmonis</name>
    <name type="common">Salmon louse</name>
    <name type="synonym">Caligus salmonis</name>
    <dbReference type="NCBI Taxonomy" id="72036"/>
    <lineage>
        <taxon>Eukaryota</taxon>
        <taxon>Metazoa</taxon>
        <taxon>Ecdysozoa</taxon>
        <taxon>Arthropoda</taxon>
        <taxon>Crustacea</taxon>
        <taxon>Multicrustacea</taxon>
        <taxon>Hexanauplia</taxon>
        <taxon>Copepoda</taxon>
        <taxon>Siphonostomatoida</taxon>
        <taxon>Caligidae</taxon>
        <taxon>Lepeophtheirus</taxon>
    </lineage>
</organism>
<evidence type="ECO:0000256" key="1">
    <source>
        <dbReference type="ARBA" id="ARBA00022737"/>
    </source>
</evidence>
<evidence type="ECO:0000256" key="4">
    <source>
        <dbReference type="SAM" id="SignalP"/>
    </source>
</evidence>
<dbReference type="PROSITE" id="PS51092">
    <property type="entry name" value="FN2_2"/>
    <property type="match status" value="2"/>
</dbReference>
<dbReference type="Pfam" id="PF00040">
    <property type="entry name" value="fn2"/>
    <property type="match status" value="2"/>
</dbReference>
<feature type="domain" description="Fibronectin type-II" evidence="5">
    <location>
        <begin position="99"/>
        <end position="147"/>
    </location>
</feature>
<feature type="disulfide bond" evidence="3">
    <location>
        <begin position="118"/>
        <end position="145"/>
    </location>
</feature>
<reference evidence="6" key="1">
    <citation type="submission" date="2014-05" db="EMBL/GenBank/DDBJ databases">
        <authorList>
            <person name="Chronopoulou M."/>
        </authorList>
    </citation>
    <scope>NUCLEOTIDE SEQUENCE</scope>
    <source>
        <tissue evidence="6">Whole organism</tissue>
    </source>
</reference>
<evidence type="ECO:0000313" key="6">
    <source>
        <dbReference type="EMBL" id="CDW42569.1"/>
    </source>
</evidence>
<feature type="disulfide bond" evidence="3">
    <location>
        <begin position="48"/>
        <end position="75"/>
    </location>
</feature>
<dbReference type="AlphaFoldDB" id="A0A0K2UWD7"/>
<dbReference type="SUPFAM" id="SSF57440">
    <property type="entry name" value="Kringle-like"/>
    <property type="match status" value="2"/>
</dbReference>
<feature type="domain" description="Fibronectin type-II" evidence="5">
    <location>
        <begin position="29"/>
        <end position="77"/>
    </location>
</feature>
<dbReference type="Gene3D" id="2.10.10.10">
    <property type="entry name" value="Fibronectin, type II, collagen-binding"/>
    <property type="match status" value="2"/>
</dbReference>
<protein>
    <submittedName>
        <fullName evidence="6">Putative LOC100180395 [Ciona intestinalis]</fullName>
    </submittedName>
</protein>
<dbReference type="SMART" id="SM00059">
    <property type="entry name" value="FN2"/>
    <property type="match status" value="2"/>
</dbReference>
<dbReference type="EMBL" id="HACA01025208">
    <property type="protein sequence ID" value="CDW42569.1"/>
    <property type="molecule type" value="Transcribed_RNA"/>
</dbReference>
<dbReference type="InterPro" id="IPR013806">
    <property type="entry name" value="Kringle-like"/>
</dbReference>
<feature type="chain" id="PRO_5005488957" evidence="4">
    <location>
        <begin position="25"/>
        <end position="169"/>
    </location>
</feature>
<keyword evidence="2 3" id="KW-1015">Disulfide bond</keyword>
<comment type="caution">
    <text evidence="3">Lacks conserved residue(s) required for the propagation of feature annotation.</text>
</comment>
<proteinExistence type="predicted"/>
<dbReference type="InterPro" id="IPR000562">
    <property type="entry name" value="FN_type2_dom"/>
</dbReference>
<dbReference type="OrthoDB" id="5858677at2759"/>
<evidence type="ECO:0000259" key="5">
    <source>
        <dbReference type="PROSITE" id="PS51092"/>
    </source>
</evidence>
<name>A0A0K2UWD7_LEPSM</name>
<feature type="signal peptide" evidence="4">
    <location>
        <begin position="1"/>
        <end position="24"/>
    </location>
</feature>
<keyword evidence="1" id="KW-0677">Repeat</keyword>
<keyword evidence="4" id="KW-0732">Signal</keyword>
<evidence type="ECO:0000256" key="2">
    <source>
        <dbReference type="ARBA" id="ARBA00023157"/>
    </source>
</evidence>
<dbReference type="InterPro" id="IPR036943">
    <property type="entry name" value="FN_type2_sf"/>
</dbReference>
<sequence length="169" mass="18199">MGYPLHHIFLLSALLFLNLSGPNGQCTTTNGDNCIFPFNYNGVRYVKCTNVDYGNTLWCATSLFSNGDAQGYGTCANNCEDSAIKTTVKSSSKKACNTVNGASCIFPFKYLGKTYEECTNVDYGSTMWCATSLYSNGEYNGYGICDLNSCKDVGTGTGVTTAYIVISPL</sequence>
<evidence type="ECO:0000256" key="3">
    <source>
        <dbReference type="PROSITE-ProRule" id="PRU00479"/>
    </source>
</evidence>